<dbReference type="InterPro" id="IPR050061">
    <property type="entry name" value="MurCDEF_pg_biosynth"/>
</dbReference>
<evidence type="ECO:0000259" key="15">
    <source>
        <dbReference type="Pfam" id="PF01225"/>
    </source>
</evidence>
<reference evidence="18 19" key="1">
    <citation type="journal article" date="2016" name="Nat. Commun.">
        <title>Thousands of microbial genomes shed light on interconnected biogeochemical processes in an aquifer system.</title>
        <authorList>
            <person name="Anantharaman K."/>
            <person name="Brown C.T."/>
            <person name="Hug L.A."/>
            <person name="Sharon I."/>
            <person name="Castelle C.J."/>
            <person name="Probst A.J."/>
            <person name="Thomas B.C."/>
            <person name="Singh A."/>
            <person name="Wilkins M.J."/>
            <person name="Karaoz U."/>
            <person name="Brodie E.L."/>
            <person name="Williams K.H."/>
            <person name="Hubbard S.S."/>
            <person name="Banfield J.F."/>
        </authorList>
    </citation>
    <scope>NUCLEOTIDE SEQUENCE [LARGE SCALE GENOMIC DNA]</scope>
</reference>
<dbReference type="GO" id="GO:0051301">
    <property type="term" value="P:cell division"/>
    <property type="evidence" value="ECO:0007669"/>
    <property type="project" value="UniProtKB-KW"/>
</dbReference>
<dbReference type="PANTHER" id="PTHR43445:SF3">
    <property type="entry name" value="UDP-N-ACETYLMURAMATE--L-ALANINE LIGASE"/>
    <property type="match status" value="1"/>
</dbReference>
<evidence type="ECO:0000256" key="7">
    <source>
        <dbReference type="ARBA" id="ARBA00022741"/>
    </source>
</evidence>
<dbReference type="SUPFAM" id="SSF53623">
    <property type="entry name" value="MurD-like peptide ligases, catalytic domain"/>
    <property type="match status" value="1"/>
</dbReference>
<dbReference type="InterPro" id="IPR004101">
    <property type="entry name" value="Mur_ligase_C"/>
</dbReference>
<keyword evidence="12 14" id="KW-0961">Cell wall biogenesis/degradation</keyword>
<dbReference type="Gene3D" id="3.40.50.720">
    <property type="entry name" value="NAD(P)-binding Rossmann-like Domain"/>
    <property type="match status" value="1"/>
</dbReference>
<keyword evidence="8 14" id="KW-0067">ATP-binding</keyword>
<proteinExistence type="inferred from homology"/>
<dbReference type="SUPFAM" id="SSF53244">
    <property type="entry name" value="MurD-like peptide ligases, peptide-binding domain"/>
    <property type="match status" value="1"/>
</dbReference>
<keyword evidence="6 14" id="KW-0132">Cell division</keyword>
<sequence>MKIHFIGIGGIGVSALAQYYLAKRHTVSGSDLRASEITEQLQAQGITISTGDPNPSLVTQDIDLVVFSPAIPENHAERQAALRQGIEQLSYPQALGRLTREHTTITVSGCHGKSTTTSMIGILLAKARLNPTVIVGTKVKEFESSNFRMGGYPDTKYKIQDTKYLVIEADEHFGSFLNYNPTIAVVTNIERDHLDYYKTLGNIKETFKTFIAKLPKEGTLVINKDDAEAKTIVPKKHPYKTTWYTTKGKDAKALAPIMRLPGQHNLSNAMATLQVARILNIPDKVSFTALSAYQGSWRRFEIFSLKNPKPYTLISDYGHHPTEVRVTVQAAREKWPAKKIWLVFQPHQYQRTYYLWKDFVQVLSTLPVEKLILLDIYDVAGREETSIKKKVSSEKLAKAIDALYSPTIQQVEHYLQRNLQGGEIVMVMGAGDIYNLTLALTREHPKGKIQV</sequence>
<evidence type="ECO:0000256" key="10">
    <source>
        <dbReference type="ARBA" id="ARBA00022984"/>
    </source>
</evidence>
<keyword evidence="9 14" id="KW-0133">Cell shape</keyword>
<dbReference type="Pfam" id="PF08245">
    <property type="entry name" value="Mur_ligase_M"/>
    <property type="match status" value="1"/>
</dbReference>
<name>A0A1G1YU78_9BACT</name>
<evidence type="ECO:0000256" key="4">
    <source>
        <dbReference type="ARBA" id="ARBA00022490"/>
    </source>
</evidence>
<dbReference type="GO" id="GO:0071555">
    <property type="term" value="P:cell wall organization"/>
    <property type="evidence" value="ECO:0007669"/>
    <property type="project" value="UniProtKB-KW"/>
</dbReference>
<evidence type="ECO:0000256" key="1">
    <source>
        <dbReference type="ARBA" id="ARBA00004496"/>
    </source>
</evidence>
<dbReference type="InterPro" id="IPR000713">
    <property type="entry name" value="Mur_ligase_N"/>
</dbReference>
<protein>
    <recommendedName>
        <fullName evidence="3 14">UDP-N-acetylmuramate--L-alanine ligase</fullName>
        <ecNumber evidence="3 14">6.3.2.8</ecNumber>
    </recommendedName>
    <alternativeName>
        <fullName evidence="14">UDP-N-acetylmuramoyl-L-alanine synthetase</fullName>
    </alternativeName>
</protein>
<evidence type="ECO:0000256" key="13">
    <source>
        <dbReference type="ARBA" id="ARBA00047833"/>
    </source>
</evidence>
<dbReference type="GO" id="GO:0009252">
    <property type="term" value="P:peptidoglycan biosynthetic process"/>
    <property type="evidence" value="ECO:0007669"/>
    <property type="project" value="UniProtKB-UniRule"/>
</dbReference>
<dbReference type="Pfam" id="PF02875">
    <property type="entry name" value="Mur_ligase_C"/>
    <property type="match status" value="1"/>
</dbReference>
<comment type="similarity">
    <text evidence="14">Belongs to the MurCDEF family.</text>
</comment>
<dbReference type="Gene3D" id="3.40.1190.10">
    <property type="entry name" value="Mur-like, catalytic domain"/>
    <property type="match status" value="1"/>
</dbReference>
<evidence type="ECO:0000256" key="8">
    <source>
        <dbReference type="ARBA" id="ARBA00022840"/>
    </source>
</evidence>
<evidence type="ECO:0000259" key="17">
    <source>
        <dbReference type="Pfam" id="PF08245"/>
    </source>
</evidence>
<accession>A0A1G1YU78</accession>
<comment type="function">
    <text evidence="14">Cell wall formation.</text>
</comment>
<keyword evidence="4 14" id="KW-0963">Cytoplasm</keyword>
<evidence type="ECO:0000313" key="18">
    <source>
        <dbReference type="EMBL" id="OGY55140.1"/>
    </source>
</evidence>
<keyword evidence="11 14" id="KW-0131">Cell cycle</keyword>
<dbReference type="Gene3D" id="3.90.190.20">
    <property type="entry name" value="Mur ligase, C-terminal domain"/>
    <property type="match status" value="1"/>
</dbReference>
<dbReference type="AlphaFoldDB" id="A0A1G1YU78"/>
<evidence type="ECO:0000256" key="5">
    <source>
        <dbReference type="ARBA" id="ARBA00022598"/>
    </source>
</evidence>
<dbReference type="PANTHER" id="PTHR43445">
    <property type="entry name" value="UDP-N-ACETYLMURAMATE--L-ALANINE LIGASE-RELATED"/>
    <property type="match status" value="1"/>
</dbReference>
<keyword evidence="7 14" id="KW-0547">Nucleotide-binding</keyword>
<dbReference type="InterPro" id="IPR036565">
    <property type="entry name" value="Mur-like_cat_sf"/>
</dbReference>
<dbReference type="UniPathway" id="UPA00219"/>
<evidence type="ECO:0000256" key="2">
    <source>
        <dbReference type="ARBA" id="ARBA00004752"/>
    </source>
</evidence>
<dbReference type="EMBL" id="MHIP01000012">
    <property type="protein sequence ID" value="OGY55140.1"/>
    <property type="molecule type" value="Genomic_DNA"/>
</dbReference>
<feature type="domain" description="Mur ligase C-terminal" evidence="16">
    <location>
        <begin position="298"/>
        <end position="431"/>
    </location>
</feature>
<comment type="caution">
    <text evidence="18">The sequence shown here is derived from an EMBL/GenBank/DDBJ whole genome shotgun (WGS) entry which is preliminary data.</text>
</comment>
<evidence type="ECO:0000256" key="3">
    <source>
        <dbReference type="ARBA" id="ARBA00012211"/>
    </source>
</evidence>
<dbReference type="InterPro" id="IPR013221">
    <property type="entry name" value="Mur_ligase_cen"/>
</dbReference>
<evidence type="ECO:0000256" key="12">
    <source>
        <dbReference type="ARBA" id="ARBA00023316"/>
    </source>
</evidence>
<evidence type="ECO:0000313" key="19">
    <source>
        <dbReference type="Proteomes" id="UP000176512"/>
    </source>
</evidence>
<evidence type="ECO:0000256" key="11">
    <source>
        <dbReference type="ARBA" id="ARBA00023306"/>
    </source>
</evidence>
<dbReference type="InterPro" id="IPR036615">
    <property type="entry name" value="Mur_ligase_C_dom_sf"/>
</dbReference>
<comment type="subcellular location">
    <subcellularLocation>
        <location evidence="1 14">Cytoplasm</location>
    </subcellularLocation>
</comment>
<evidence type="ECO:0000259" key="16">
    <source>
        <dbReference type="Pfam" id="PF02875"/>
    </source>
</evidence>
<evidence type="ECO:0000256" key="14">
    <source>
        <dbReference type="HAMAP-Rule" id="MF_00046"/>
    </source>
</evidence>
<feature type="domain" description="Mur ligase N-terminal catalytic" evidence="15">
    <location>
        <begin position="2"/>
        <end position="102"/>
    </location>
</feature>
<dbReference type="GO" id="GO:0005524">
    <property type="term" value="F:ATP binding"/>
    <property type="evidence" value="ECO:0007669"/>
    <property type="project" value="UniProtKB-UniRule"/>
</dbReference>
<dbReference type="GO" id="GO:0005737">
    <property type="term" value="C:cytoplasm"/>
    <property type="evidence" value="ECO:0007669"/>
    <property type="project" value="UniProtKB-SubCell"/>
</dbReference>
<keyword evidence="5 14" id="KW-0436">Ligase</keyword>
<dbReference type="EC" id="6.3.2.8" evidence="3 14"/>
<evidence type="ECO:0000256" key="6">
    <source>
        <dbReference type="ARBA" id="ARBA00022618"/>
    </source>
</evidence>
<dbReference type="Proteomes" id="UP000176512">
    <property type="component" value="Unassembled WGS sequence"/>
</dbReference>
<evidence type="ECO:0000256" key="9">
    <source>
        <dbReference type="ARBA" id="ARBA00022960"/>
    </source>
</evidence>
<comment type="catalytic activity">
    <reaction evidence="13 14">
        <text>UDP-N-acetyl-alpha-D-muramate + L-alanine + ATP = UDP-N-acetyl-alpha-D-muramoyl-L-alanine + ADP + phosphate + H(+)</text>
        <dbReference type="Rhea" id="RHEA:23372"/>
        <dbReference type="ChEBI" id="CHEBI:15378"/>
        <dbReference type="ChEBI" id="CHEBI:30616"/>
        <dbReference type="ChEBI" id="CHEBI:43474"/>
        <dbReference type="ChEBI" id="CHEBI:57972"/>
        <dbReference type="ChEBI" id="CHEBI:70757"/>
        <dbReference type="ChEBI" id="CHEBI:83898"/>
        <dbReference type="ChEBI" id="CHEBI:456216"/>
        <dbReference type="EC" id="6.3.2.8"/>
    </reaction>
</comment>
<organism evidence="18 19">
    <name type="scientific">Candidatus Buchananbacteria bacterium RIFCSPLOWO2_01_FULL_46_12</name>
    <dbReference type="NCBI Taxonomy" id="1797546"/>
    <lineage>
        <taxon>Bacteria</taxon>
        <taxon>Candidatus Buchananiibacteriota</taxon>
    </lineage>
</organism>
<dbReference type="HAMAP" id="MF_00046">
    <property type="entry name" value="MurC"/>
    <property type="match status" value="1"/>
</dbReference>
<dbReference type="GO" id="GO:0008763">
    <property type="term" value="F:UDP-N-acetylmuramate-L-alanine ligase activity"/>
    <property type="evidence" value="ECO:0007669"/>
    <property type="project" value="UniProtKB-UniRule"/>
</dbReference>
<keyword evidence="10 14" id="KW-0573">Peptidoglycan synthesis</keyword>
<gene>
    <name evidence="14" type="primary">murC</name>
    <name evidence="18" type="ORF">A3A24_03560</name>
</gene>
<dbReference type="Pfam" id="PF01225">
    <property type="entry name" value="Mur_ligase"/>
    <property type="match status" value="1"/>
</dbReference>
<dbReference type="SUPFAM" id="SSF51984">
    <property type="entry name" value="MurCD N-terminal domain"/>
    <property type="match status" value="1"/>
</dbReference>
<dbReference type="InterPro" id="IPR005758">
    <property type="entry name" value="UDP-N-AcMur_Ala_ligase_MurC"/>
</dbReference>
<feature type="domain" description="Mur ligase central" evidence="17">
    <location>
        <begin position="107"/>
        <end position="273"/>
    </location>
</feature>
<comment type="pathway">
    <text evidence="2 14">Cell wall biogenesis; peptidoglycan biosynthesis.</text>
</comment>
<feature type="binding site" evidence="14">
    <location>
        <begin position="109"/>
        <end position="115"/>
    </location>
    <ligand>
        <name>ATP</name>
        <dbReference type="ChEBI" id="CHEBI:30616"/>
    </ligand>
</feature>
<dbReference type="GO" id="GO:0008360">
    <property type="term" value="P:regulation of cell shape"/>
    <property type="evidence" value="ECO:0007669"/>
    <property type="project" value="UniProtKB-KW"/>
</dbReference>